<feature type="compositionally biased region" description="Low complexity" evidence="8">
    <location>
        <begin position="465"/>
        <end position="487"/>
    </location>
</feature>
<feature type="compositionally biased region" description="Acidic residues" evidence="8">
    <location>
        <begin position="353"/>
        <end position="385"/>
    </location>
</feature>
<keyword evidence="10" id="KW-1185">Reference proteome</keyword>
<feature type="region of interest" description="Disordered" evidence="8">
    <location>
        <begin position="269"/>
        <end position="596"/>
    </location>
</feature>
<organism evidence="9 10">
    <name type="scientific">Neolentinus lepideus HHB14362 ss-1</name>
    <dbReference type="NCBI Taxonomy" id="1314782"/>
    <lineage>
        <taxon>Eukaryota</taxon>
        <taxon>Fungi</taxon>
        <taxon>Dikarya</taxon>
        <taxon>Basidiomycota</taxon>
        <taxon>Agaricomycotina</taxon>
        <taxon>Agaricomycetes</taxon>
        <taxon>Gloeophyllales</taxon>
        <taxon>Gloeophyllaceae</taxon>
        <taxon>Neolentinus</taxon>
    </lineage>
</organism>
<dbReference type="GO" id="GO:0032968">
    <property type="term" value="P:positive regulation of transcription elongation by RNA polymerase II"/>
    <property type="evidence" value="ECO:0007669"/>
    <property type="project" value="InterPro"/>
</dbReference>
<evidence type="ECO:0000256" key="3">
    <source>
        <dbReference type="ARBA" id="ARBA00023015"/>
    </source>
</evidence>
<feature type="compositionally biased region" description="Basic and acidic residues" evidence="8">
    <location>
        <begin position="655"/>
        <end position="668"/>
    </location>
</feature>
<evidence type="ECO:0000256" key="7">
    <source>
        <dbReference type="RuleBase" id="RU366044"/>
    </source>
</evidence>
<dbReference type="SUPFAM" id="SSF50916">
    <property type="entry name" value="Rap30/74 interaction domains"/>
    <property type="match status" value="1"/>
</dbReference>
<evidence type="ECO:0000313" key="9">
    <source>
        <dbReference type="EMBL" id="KZT24482.1"/>
    </source>
</evidence>
<keyword evidence="3 7" id="KW-0805">Transcription regulation</keyword>
<gene>
    <name evidence="9" type="ORF">NEOLEDRAFT_1179168</name>
</gene>
<evidence type="ECO:0000313" key="10">
    <source>
        <dbReference type="Proteomes" id="UP000076761"/>
    </source>
</evidence>
<dbReference type="STRING" id="1314782.A0A165RZW0"/>
<dbReference type="GO" id="GO:0005674">
    <property type="term" value="C:transcription factor TFIIF complex"/>
    <property type="evidence" value="ECO:0007669"/>
    <property type="project" value="TreeGrafter"/>
</dbReference>
<proteinExistence type="inferred from homology"/>
<sequence>MAPAKPLDPSILFHPKKKKPGQAPPPPPPRPRPPASDAQRKSPPKSQPDPIEGINPPASSGGKYKEFKLMSSALNGWKYDVMKFDTRKDINIPEFFGTKGPHKLNRKDPPRRDATPVSAPQAVGPMMGPDGKPVIGVDGRVVMVDAEGRPIHNTNGAANGAAGDKAKPGRKKFQKKTRQVYLIPEETRQLRKEERYPWVMEVPSQDELWVAKMEEVSKAETHAFFMPCSGDTFKFVPAHRWYKFQKKPNYKIFNLEEAESMMAKMQKNKDPSRWLAQNLPSSSSTKGAGGSGATTSVSMPYMQNGPSLVYDASTSLGPGGRRLRTVDSGMERGLFGDDDDEDSKKRRVREYGGEGDQDEMDYEEIFQDDEEKPNMDEAEDEEAKEVEERIKKEYGKAKVLDNGEEDQDQDDESKLTKAGRQLRKLMRSIEKNQAYDSDDDDNPYLSEDEESEEETPEVPAGPAVQDQSPQRSQSQPPATAPTVSPAPIKTESSVPNLSRPTSPTQSGHSVVAKRATSPKVPKIKTSPNVSRASSPLAQGPASPSRRPGSPINGASISGSQPSPNRPNNKRKAEDASPISPVAGSNGDQPKPKKAKVTLPISDLTAAMIAQWLRSHPGAKTVECIAQFRPYINSTDARKHFTALVREVGTMDKDTGHLSIKDIYRDRDPPPGTGPKPPPQVA</sequence>
<reference evidence="9 10" key="1">
    <citation type="journal article" date="2016" name="Mol. Biol. Evol.">
        <title>Comparative Genomics of Early-Diverging Mushroom-Forming Fungi Provides Insights into the Origins of Lignocellulose Decay Capabilities.</title>
        <authorList>
            <person name="Nagy L.G."/>
            <person name="Riley R."/>
            <person name="Tritt A."/>
            <person name="Adam C."/>
            <person name="Daum C."/>
            <person name="Floudas D."/>
            <person name="Sun H."/>
            <person name="Yadav J.S."/>
            <person name="Pangilinan J."/>
            <person name="Larsson K.H."/>
            <person name="Matsuura K."/>
            <person name="Barry K."/>
            <person name="Labutti K."/>
            <person name="Kuo R."/>
            <person name="Ohm R.A."/>
            <person name="Bhattacharya S.S."/>
            <person name="Shirouzu T."/>
            <person name="Yoshinaga Y."/>
            <person name="Martin F.M."/>
            <person name="Grigoriev I.V."/>
            <person name="Hibbett D.S."/>
        </authorList>
    </citation>
    <scope>NUCLEOTIDE SEQUENCE [LARGE SCALE GENOMIC DNA]</scope>
    <source>
        <strain evidence="9 10">HHB14362 ss-1</strain>
    </source>
</reference>
<feature type="compositionally biased region" description="Low complexity" evidence="8">
    <location>
        <begin position="153"/>
        <end position="163"/>
    </location>
</feature>
<comment type="subcellular location">
    <subcellularLocation>
        <location evidence="1 7">Nucleus</location>
    </subcellularLocation>
</comment>
<feature type="compositionally biased region" description="Acidic residues" evidence="8">
    <location>
        <begin position="436"/>
        <end position="456"/>
    </location>
</feature>
<name>A0A165RZW0_9AGAM</name>
<feature type="compositionally biased region" description="Polar residues" evidence="8">
    <location>
        <begin position="552"/>
        <end position="566"/>
    </location>
</feature>
<feature type="region of interest" description="Disordered" evidence="8">
    <location>
        <begin position="150"/>
        <end position="174"/>
    </location>
</feature>
<feature type="compositionally biased region" description="Polar residues" evidence="8">
    <location>
        <begin position="525"/>
        <end position="536"/>
    </location>
</feature>
<dbReference type="EMBL" id="KV425577">
    <property type="protein sequence ID" value="KZT24482.1"/>
    <property type="molecule type" value="Genomic_DNA"/>
</dbReference>
<dbReference type="InterPro" id="IPR011039">
    <property type="entry name" value="TFIIF_interaction"/>
</dbReference>
<evidence type="ECO:0000256" key="5">
    <source>
        <dbReference type="ARBA" id="ARBA00023163"/>
    </source>
</evidence>
<evidence type="ECO:0000256" key="1">
    <source>
        <dbReference type="ARBA" id="ARBA00004123"/>
    </source>
</evidence>
<keyword evidence="6 7" id="KW-0539">Nucleus</keyword>
<feature type="region of interest" description="Disordered" evidence="8">
    <location>
        <begin position="655"/>
        <end position="681"/>
    </location>
</feature>
<comment type="similarity">
    <text evidence="2 7">Belongs to the TFIIF alpha subunit family.</text>
</comment>
<feature type="compositionally biased region" description="Low complexity" evidence="8">
    <location>
        <begin position="539"/>
        <end position="550"/>
    </location>
</feature>
<dbReference type="PANTHER" id="PTHR13011">
    <property type="entry name" value="TFIIF-ALPHA"/>
    <property type="match status" value="1"/>
</dbReference>
<evidence type="ECO:0000256" key="2">
    <source>
        <dbReference type="ARBA" id="ARBA00005249"/>
    </source>
</evidence>
<keyword evidence="4 7" id="KW-0238">DNA-binding</keyword>
<dbReference type="GO" id="GO:0003677">
    <property type="term" value="F:DNA binding"/>
    <property type="evidence" value="ECO:0007669"/>
    <property type="project" value="UniProtKB-KW"/>
</dbReference>
<accession>A0A165RZW0</accession>
<feature type="compositionally biased region" description="Pro residues" evidence="8">
    <location>
        <begin position="669"/>
        <end position="681"/>
    </location>
</feature>
<keyword evidence="5 7" id="KW-0804">Transcription</keyword>
<dbReference type="GO" id="GO:0006367">
    <property type="term" value="P:transcription initiation at RNA polymerase II promoter"/>
    <property type="evidence" value="ECO:0007669"/>
    <property type="project" value="InterPro"/>
</dbReference>
<dbReference type="PANTHER" id="PTHR13011:SF0">
    <property type="entry name" value="GENERAL TRANSCRIPTION FACTOR IIF SUBUNIT 1"/>
    <property type="match status" value="1"/>
</dbReference>
<dbReference type="Pfam" id="PF05793">
    <property type="entry name" value="TFIIF_alpha"/>
    <property type="match status" value="1"/>
</dbReference>
<dbReference type="GO" id="GO:0001096">
    <property type="term" value="F:TFIIF-class transcription factor complex binding"/>
    <property type="evidence" value="ECO:0007669"/>
    <property type="project" value="TreeGrafter"/>
</dbReference>
<dbReference type="FunCoup" id="A0A165RZW0">
    <property type="interactions" value="55"/>
</dbReference>
<dbReference type="AlphaFoldDB" id="A0A165RZW0"/>
<dbReference type="OrthoDB" id="76676at2759"/>
<feature type="compositionally biased region" description="Polar residues" evidence="8">
    <location>
        <begin position="490"/>
        <end position="508"/>
    </location>
</feature>
<dbReference type="InterPro" id="IPR008851">
    <property type="entry name" value="TFIIF-alpha"/>
</dbReference>
<feature type="compositionally biased region" description="Basic and acidic residues" evidence="8">
    <location>
        <begin position="386"/>
        <end position="401"/>
    </location>
</feature>
<feature type="compositionally biased region" description="Acidic residues" evidence="8">
    <location>
        <begin position="402"/>
        <end position="411"/>
    </location>
</feature>
<comment type="function">
    <text evidence="7">TFIIF is a general transcription initiation factor that binds to RNA polymerase II and helps to recruit it to the initiation complex in collaboration with TFIIB. It promotes transcription elongation.</text>
</comment>
<dbReference type="InParanoid" id="A0A165RZW0"/>
<evidence type="ECO:0000256" key="4">
    <source>
        <dbReference type="ARBA" id="ARBA00023125"/>
    </source>
</evidence>
<protein>
    <recommendedName>
        <fullName evidence="7">Transcription initiation factor IIF subunit alpha</fullName>
    </recommendedName>
</protein>
<dbReference type="GO" id="GO:0016251">
    <property type="term" value="F:RNA polymerase II general transcription initiation factor activity"/>
    <property type="evidence" value="ECO:0007669"/>
    <property type="project" value="TreeGrafter"/>
</dbReference>
<evidence type="ECO:0000256" key="6">
    <source>
        <dbReference type="ARBA" id="ARBA00023242"/>
    </source>
</evidence>
<feature type="region of interest" description="Disordered" evidence="8">
    <location>
        <begin position="97"/>
        <end position="133"/>
    </location>
</feature>
<feature type="compositionally biased region" description="Pro residues" evidence="8">
    <location>
        <begin position="22"/>
        <end position="34"/>
    </location>
</feature>
<evidence type="ECO:0000256" key="8">
    <source>
        <dbReference type="SAM" id="MobiDB-lite"/>
    </source>
</evidence>
<feature type="region of interest" description="Disordered" evidence="8">
    <location>
        <begin position="1"/>
        <end position="64"/>
    </location>
</feature>
<dbReference type="Proteomes" id="UP000076761">
    <property type="component" value="Unassembled WGS sequence"/>
</dbReference>